<dbReference type="InterPro" id="IPR032623">
    <property type="entry name" value="FecR_N"/>
</dbReference>
<dbReference type="InterPro" id="IPR006860">
    <property type="entry name" value="FecR"/>
</dbReference>
<dbReference type="Pfam" id="PF16220">
    <property type="entry name" value="DUF4880"/>
    <property type="match status" value="1"/>
</dbReference>
<proteinExistence type="predicted"/>
<keyword evidence="4" id="KW-1185">Reference proteome</keyword>
<dbReference type="InterPro" id="IPR012373">
    <property type="entry name" value="Ferrdict_sens_TM"/>
</dbReference>
<dbReference type="Pfam" id="PF04773">
    <property type="entry name" value="FecR"/>
    <property type="match status" value="1"/>
</dbReference>
<protein>
    <submittedName>
        <fullName evidence="3">DUF4880 domain-containing protein</fullName>
    </submittedName>
</protein>
<feature type="domain" description="FecR protein" evidence="1">
    <location>
        <begin position="116"/>
        <end position="212"/>
    </location>
</feature>
<sequence>MSAVPVIDPELVDQAIAWSVRLRLHAADPVQRQACQAWRSADARHEAAWQRIESMQQALANLPPTLAGQVLAARAGEASARKGRRNALKLLLAGAAVGATAYAGRDSAWMQQALADYSTGVGQRRQVRLDDGTELLLNTGTSVNVRYEAGRRLVEVRRGEVMITTGRDEASPQHRPFVAGTSDGTMLAMGTRFLVRKEDERTRLTVLEHAVELESAGGASAPVLAQAGDSYYMTRAAIWRADVAEFDPGAWTEGLIAAREMRMDRFLAELSRYRPGLLRCDPAVADLPVSGIFQLADTDRTLEVLLATQPVAALYRTRWWVTIIPRRPQ</sequence>
<name>A0ABX2LX34_9BURK</name>
<accession>A0ABX2LX34</accession>
<dbReference type="RefSeq" id="WP_158522639.1">
    <property type="nucleotide sequence ID" value="NZ_CP018845.1"/>
</dbReference>
<evidence type="ECO:0000259" key="1">
    <source>
        <dbReference type="Pfam" id="PF04773"/>
    </source>
</evidence>
<organism evidence="3 4">
    <name type="scientific">Herbaspirillum robiniae</name>
    <dbReference type="NCBI Taxonomy" id="2014887"/>
    <lineage>
        <taxon>Bacteria</taxon>
        <taxon>Pseudomonadati</taxon>
        <taxon>Pseudomonadota</taxon>
        <taxon>Betaproteobacteria</taxon>
        <taxon>Burkholderiales</taxon>
        <taxon>Oxalobacteraceae</taxon>
        <taxon>Herbaspirillum</taxon>
    </lineage>
</organism>
<evidence type="ECO:0000313" key="3">
    <source>
        <dbReference type="EMBL" id="NUU02264.1"/>
    </source>
</evidence>
<dbReference type="PANTHER" id="PTHR30273:SF2">
    <property type="entry name" value="PROTEIN FECR"/>
    <property type="match status" value="1"/>
</dbReference>
<feature type="domain" description="FecR N-terminal" evidence="2">
    <location>
        <begin position="13"/>
        <end position="54"/>
    </location>
</feature>
<dbReference type="PANTHER" id="PTHR30273">
    <property type="entry name" value="PERIPLASMIC SIGNAL SENSOR AND SIGMA FACTOR ACTIVATOR FECR-RELATED"/>
    <property type="match status" value="1"/>
</dbReference>
<evidence type="ECO:0000259" key="2">
    <source>
        <dbReference type="Pfam" id="PF16220"/>
    </source>
</evidence>
<dbReference type="Gene3D" id="2.60.120.1440">
    <property type="match status" value="1"/>
</dbReference>
<dbReference type="EMBL" id="JABFMT010000010">
    <property type="protein sequence ID" value="NUU02264.1"/>
    <property type="molecule type" value="Genomic_DNA"/>
</dbReference>
<gene>
    <name evidence="3" type="ORF">HNO84_11700</name>
</gene>
<dbReference type="Proteomes" id="UP000536746">
    <property type="component" value="Unassembled WGS sequence"/>
</dbReference>
<reference evidence="3 4" key="1">
    <citation type="journal article" date="2020" name="Front. Plant Sci.">
        <title>Isolation of Rhizosphere Bacteria That Improve Quality and Water Stress Tolerance in Greenhouse Ornamentals.</title>
        <authorList>
            <person name="Nordstedt N.P."/>
            <person name="Jones M.L."/>
        </authorList>
    </citation>
    <scope>NUCLEOTIDE SEQUENCE [LARGE SCALE GENOMIC DNA]</scope>
    <source>
        <strain evidence="3 4">C6C2</strain>
    </source>
</reference>
<evidence type="ECO:0000313" key="4">
    <source>
        <dbReference type="Proteomes" id="UP000536746"/>
    </source>
</evidence>
<dbReference type="PIRSF" id="PIRSF018266">
    <property type="entry name" value="FecR"/>
    <property type="match status" value="1"/>
</dbReference>
<comment type="caution">
    <text evidence="3">The sequence shown here is derived from an EMBL/GenBank/DDBJ whole genome shotgun (WGS) entry which is preliminary data.</text>
</comment>